<comment type="similarity">
    <text evidence="2">Belongs to the GMC oxidoreductase family.</text>
</comment>
<comment type="caution">
    <text evidence="8">The sequence shown here is derived from an EMBL/GenBank/DDBJ whole genome shotgun (WGS) entry which is preliminary data.</text>
</comment>
<evidence type="ECO:0000313" key="9">
    <source>
        <dbReference type="Proteomes" id="UP000292507"/>
    </source>
</evidence>
<accession>A0A4Q7YAL5</accession>
<evidence type="ECO:0000256" key="1">
    <source>
        <dbReference type="ARBA" id="ARBA00001974"/>
    </source>
</evidence>
<dbReference type="EMBL" id="SHKV01000001">
    <property type="protein sequence ID" value="RZU34080.1"/>
    <property type="molecule type" value="Genomic_DNA"/>
</dbReference>
<dbReference type="PANTHER" id="PTHR42784:SF1">
    <property type="entry name" value="PYRANOSE 2-OXIDASE"/>
    <property type="match status" value="1"/>
</dbReference>
<evidence type="ECO:0000256" key="2">
    <source>
        <dbReference type="ARBA" id="ARBA00010790"/>
    </source>
</evidence>
<dbReference type="Pfam" id="PF01370">
    <property type="entry name" value="Epimerase"/>
    <property type="match status" value="1"/>
</dbReference>
<evidence type="ECO:0000256" key="4">
    <source>
        <dbReference type="ARBA" id="ARBA00022827"/>
    </source>
</evidence>
<keyword evidence="3" id="KW-0285">Flavoprotein</keyword>
<dbReference type="SUPFAM" id="SSF51735">
    <property type="entry name" value="NAD(P)-binding Rossmann-fold domains"/>
    <property type="match status" value="1"/>
</dbReference>
<dbReference type="InterPro" id="IPR051473">
    <property type="entry name" value="P2Ox-like"/>
</dbReference>
<evidence type="ECO:0000259" key="7">
    <source>
        <dbReference type="Pfam" id="PF05199"/>
    </source>
</evidence>
<proteinExistence type="inferred from homology"/>
<dbReference type="RefSeq" id="WP_104527009.1">
    <property type="nucleotide sequence ID" value="NZ_POQT01000003.1"/>
</dbReference>
<protein>
    <submittedName>
        <fullName evidence="8">Choline dehydrogenase-like flavoprotein</fullName>
    </submittedName>
</protein>
<evidence type="ECO:0000256" key="5">
    <source>
        <dbReference type="ARBA" id="ARBA00023002"/>
    </source>
</evidence>
<evidence type="ECO:0000256" key="3">
    <source>
        <dbReference type="ARBA" id="ARBA00022630"/>
    </source>
</evidence>
<comment type="cofactor">
    <cofactor evidence="1">
        <name>FAD</name>
        <dbReference type="ChEBI" id="CHEBI:57692"/>
    </cofactor>
</comment>
<dbReference type="GO" id="GO:0016614">
    <property type="term" value="F:oxidoreductase activity, acting on CH-OH group of donors"/>
    <property type="evidence" value="ECO:0007669"/>
    <property type="project" value="InterPro"/>
</dbReference>
<dbReference type="Proteomes" id="UP000292507">
    <property type="component" value="Unassembled WGS sequence"/>
</dbReference>
<evidence type="ECO:0000259" key="6">
    <source>
        <dbReference type="Pfam" id="PF01370"/>
    </source>
</evidence>
<keyword evidence="4" id="KW-0274">FAD</keyword>
<sequence>MPVIDLGAAGEDASSAITACDVCVVGTGPAGATLARELSGTALRVVVLESGGIERDPDVDQLNDVENVGRARAVDQWSVRNRILGGSSHTWGGRCAPFDAIDFSYRSWVPASGWPFSLDELVPYLERTTSHLGLAVGNGFQDDRFWDLAGRRPPTATPDPSKLLSFFWQFSRDPAESYPFEYTRFGRGLLERLGDHVTVVLHATVTGVDPVESGRAARGVRFTGPDGRTRSLAAETVVLAAGGIENARLLLASDTVTPDGLGNDHDLVGRYLMDHPRGTVGTFPVRGTGDLQKRLGRYNVHGHFFRAGFRLSPEVQQAEGLLNCSAWLGEQWATDDPWAAMRRVLGGRPRMPDDVVALTKNVGFLARGARDYFIERNGVPRKLAGLELVGMVEQRPDPASRVTLSDRRDRFGQRLPRIDWRIHDDEPHTMRRMAVLVADQLARMGFPAPDLADWVANGENFPSSFVDVAHPTGTTRMSTDPTQGVVDADGQVHGVAGLYVAGTSVFPTVGHCNPTQMIVAMAIRLADHLKAHAAADTAAVLRARKREGQPTTVLLTGATGRIGRVVLADLLERGYHVRATTSRTPGDSHTGGAELEWRTFDLLRATADDYDGLIDGCVAVLHLAAAIGNAERMPRVNAEATRHLAEAAERAGVDAFCYTSSVSVYGSGRGRVMSEDAPVLTVDHDVPSEYWALPYVRTYGRTKLAGELAIRTAAKRVRYVIFRPTVVVDIDDILRIRDWNPIKRVLTAHRHAHHVFVRDVSDALIWSMEGALAGRGEPGSVAVYNLSEDEYPEPTHADFLRRAFKASGDPRFRVARIPGVADWAHDFLRFRRLTLRNPLWRMRFPNDALRAAGYAPRHGLASAYEIALGKIAQADSAGSGASGDPSQE</sequence>
<dbReference type="PANTHER" id="PTHR42784">
    <property type="entry name" value="PYRANOSE 2-OXIDASE"/>
    <property type="match status" value="1"/>
</dbReference>
<dbReference type="Gene3D" id="3.50.50.60">
    <property type="entry name" value="FAD/NAD(P)-binding domain"/>
    <property type="match status" value="2"/>
</dbReference>
<name>A0A4Q7YAL5_9ACTN</name>
<reference evidence="8 9" key="1">
    <citation type="submission" date="2019-02" db="EMBL/GenBank/DDBJ databases">
        <title>Sequencing the genomes of 1000 actinobacteria strains.</title>
        <authorList>
            <person name="Klenk H.-P."/>
        </authorList>
    </citation>
    <scope>NUCLEOTIDE SEQUENCE [LARGE SCALE GENOMIC DNA]</scope>
    <source>
        <strain evidence="8 9">DSM 44509</strain>
    </source>
</reference>
<feature type="domain" description="Glucose-methanol-choline oxidoreductase C-terminal" evidence="7">
    <location>
        <begin position="396"/>
        <end position="522"/>
    </location>
</feature>
<dbReference type="InterPro" id="IPR036188">
    <property type="entry name" value="FAD/NAD-bd_sf"/>
</dbReference>
<keyword evidence="9" id="KW-1185">Reference proteome</keyword>
<keyword evidence="5" id="KW-0560">Oxidoreductase</keyword>
<organism evidence="8 9">
    <name type="scientific">Blastococcus saxobsidens</name>
    <dbReference type="NCBI Taxonomy" id="138336"/>
    <lineage>
        <taxon>Bacteria</taxon>
        <taxon>Bacillati</taxon>
        <taxon>Actinomycetota</taxon>
        <taxon>Actinomycetes</taxon>
        <taxon>Geodermatophilales</taxon>
        <taxon>Geodermatophilaceae</taxon>
        <taxon>Blastococcus</taxon>
    </lineage>
</organism>
<evidence type="ECO:0000313" key="8">
    <source>
        <dbReference type="EMBL" id="RZU34080.1"/>
    </source>
</evidence>
<dbReference type="OrthoDB" id="9798604at2"/>
<dbReference type="InterPro" id="IPR036291">
    <property type="entry name" value="NAD(P)-bd_dom_sf"/>
</dbReference>
<dbReference type="InterPro" id="IPR001509">
    <property type="entry name" value="Epimerase_deHydtase"/>
</dbReference>
<dbReference type="InterPro" id="IPR007867">
    <property type="entry name" value="GMC_OxRtase_C"/>
</dbReference>
<gene>
    <name evidence="8" type="ORF">BKA19_3834</name>
</gene>
<feature type="domain" description="NAD-dependent epimerase/dehydratase" evidence="6">
    <location>
        <begin position="553"/>
        <end position="727"/>
    </location>
</feature>
<dbReference type="Pfam" id="PF05199">
    <property type="entry name" value="GMC_oxred_C"/>
    <property type="match status" value="1"/>
</dbReference>
<dbReference type="AlphaFoldDB" id="A0A4Q7YAL5"/>
<dbReference type="SUPFAM" id="SSF51905">
    <property type="entry name" value="FAD/NAD(P)-binding domain"/>
    <property type="match status" value="1"/>
</dbReference>
<dbReference type="Gene3D" id="3.40.50.720">
    <property type="entry name" value="NAD(P)-binding Rossmann-like Domain"/>
    <property type="match status" value="1"/>
</dbReference>